<evidence type="ECO:0008006" key="3">
    <source>
        <dbReference type="Google" id="ProtNLM"/>
    </source>
</evidence>
<sequence length="265" mass="30702">MRNGIDEIKKWINKNGYPLEMFTSKIFKKNNFEVAQSLYYKDINTEKYREIDILAHKCLFINKVSLNISFVIECKKSDKPWVIFSDNNSSNIKYLKNEIFSSINAKILINEIQKNKIKSKLINPNISTCGYNIAVAFNEKSDTAYSATQSVLSACNFLVDESNKSKNRYINLYFPIIVIDTNLFISNLDENLELNVEEVNDFIIYNSKSFDDSKLNLISVVTKNKLHEYVQNLSEEISLFFKNYNTEINLITSNHPTNAHIKIVN</sequence>
<name>A0AAW7DHD3_9FLAO</name>
<dbReference type="RefSeq" id="WP_286485597.1">
    <property type="nucleotide sequence ID" value="NZ_JACALR010000003.1"/>
</dbReference>
<organism evidence="1 2">
    <name type="scientific">Empedobacter falsenii</name>
    <dbReference type="NCBI Taxonomy" id="343874"/>
    <lineage>
        <taxon>Bacteria</taxon>
        <taxon>Pseudomonadati</taxon>
        <taxon>Bacteroidota</taxon>
        <taxon>Flavobacteriia</taxon>
        <taxon>Flavobacteriales</taxon>
        <taxon>Weeksellaceae</taxon>
        <taxon>Empedobacter</taxon>
    </lineage>
</organism>
<proteinExistence type="predicted"/>
<dbReference type="AlphaFoldDB" id="A0AAW7DHD3"/>
<evidence type="ECO:0000313" key="2">
    <source>
        <dbReference type="Proteomes" id="UP001173578"/>
    </source>
</evidence>
<dbReference type="EMBL" id="JACALR010000003">
    <property type="protein sequence ID" value="MDM1550970.1"/>
    <property type="molecule type" value="Genomic_DNA"/>
</dbReference>
<protein>
    <recommendedName>
        <fullName evidence="3">NERD domain-containing protein</fullName>
    </recommendedName>
</protein>
<gene>
    <name evidence="1" type="ORF">HX095_07065</name>
</gene>
<reference evidence="1" key="1">
    <citation type="submission" date="2020-06" db="EMBL/GenBank/DDBJ databases">
        <authorList>
            <person name="Dong N."/>
        </authorList>
    </citation>
    <scope>NUCLEOTIDE SEQUENCE</scope>
    <source>
        <strain evidence="1">210</strain>
    </source>
</reference>
<reference evidence="1" key="2">
    <citation type="journal article" date="2022" name="Sci. Total Environ.">
        <title>Prevalence, transmission, and molecular epidemiology of tet(X)-positive bacteria among humans, animals, and environmental niches in China: An epidemiological, and genomic-based study.</title>
        <authorList>
            <person name="Dong N."/>
            <person name="Zeng Y."/>
            <person name="Cai C."/>
            <person name="Sun C."/>
            <person name="Lu J."/>
            <person name="Liu C."/>
            <person name="Zhou H."/>
            <person name="Sun Q."/>
            <person name="Shu L."/>
            <person name="Wang H."/>
            <person name="Wang Y."/>
            <person name="Wang S."/>
            <person name="Wu C."/>
            <person name="Chan E.W."/>
            <person name="Chen G."/>
            <person name="Shen Z."/>
            <person name="Chen S."/>
            <person name="Zhang R."/>
        </authorList>
    </citation>
    <scope>NUCLEOTIDE SEQUENCE</scope>
    <source>
        <strain evidence="1">210</strain>
    </source>
</reference>
<comment type="caution">
    <text evidence="1">The sequence shown here is derived from an EMBL/GenBank/DDBJ whole genome shotgun (WGS) entry which is preliminary data.</text>
</comment>
<accession>A0AAW7DHD3</accession>
<evidence type="ECO:0000313" key="1">
    <source>
        <dbReference type="EMBL" id="MDM1550970.1"/>
    </source>
</evidence>
<dbReference type="Proteomes" id="UP001173578">
    <property type="component" value="Unassembled WGS sequence"/>
</dbReference>